<feature type="domain" description="Glycosyltransferase 2-like" evidence="1">
    <location>
        <begin position="4"/>
        <end position="161"/>
    </location>
</feature>
<protein>
    <submittedName>
        <fullName evidence="2">Glycosyltransferase</fullName>
    </submittedName>
</protein>
<dbReference type="Gene3D" id="3.90.550.10">
    <property type="entry name" value="Spore Coat Polysaccharide Biosynthesis Protein SpsA, Chain A"/>
    <property type="match status" value="1"/>
</dbReference>
<organism evidence="2">
    <name type="scientific">Thermosulfurimonas dismutans</name>
    <dbReference type="NCBI Taxonomy" id="999894"/>
    <lineage>
        <taxon>Bacteria</taxon>
        <taxon>Pseudomonadati</taxon>
        <taxon>Thermodesulfobacteriota</taxon>
        <taxon>Thermodesulfobacteria</taxon>
        <taxon>Thermodesulfobacteriales</taxon>
        <taxon>Thermodesulfobacteriaceae</taxon>
        <taxon>Thermosulfurimonas</taxon>
    </lineage>
</organism>
<dbReference type="PANTHER" id="PTHR43685:SF2">
    <property type="entry name" value="GLYCOSYLTRANSFERASE 2-LIKE DOMAIN-CONTAINING PROTEIN"/>
    <property type="match status" value="1"/>
</dbReference>
<name>A0A7C3GSJ7_9BACT</name>
<dbReference type="InterPro" id="IPR029044">
    <property type="entry name" value="Nucleotide-diphossugar_trans"/>
</dbReference>
<dbReference type="InterPro" id="IPR050834">
    <property type="entry name" value="Glycosyltransf_2"/>
</dbReference>
<dbReference type="Pfam" id="PF00535">
    <property type="entry name" value="Glycos_transf_2"/>
    <property type="match status" value="1"/>
</dbReference>
<sequence length="277" mass="31825">MLVSVIIPVRNRAYFLKEALESVLAQTYRPLEIIVVDDASTDDTPYVVSRYPVIYHRMRRRGGPAAARNRGIRISRGELLAFLDSDDLWLPSKVALQVAYLRDHPEAVAVQPEEIWVKKGRRIRPRGKHRKPHGFFFHRAVKLCLISPSGVMIRRRVLEEIGLFDEEFPVCEDYELWLRLAARYPVHLLPFPLVVKRGGHPDQLSRLPGLDLWRLKALAKILRDPVLTPEMRILALVEARRKGEIFLRGARKHGNLRGALEAVKILRSLQLFPPALP</sequence>
<dbReference type="EMBL" id="DRMH01000046">
    <property type="protein sequence ID" value="HFC97582.1"/>
    <property type="molecule type" value="Genomic_DNA"/>
</dbReference>
<proteinExistence type="predicted"/>
<comment type="caution">
    <text evidence="2">The sequence shown here is derived from an EMBL/GenBank/DDBJ whole genome shotgun (WGS) entry which is preliminary data.</text>
</comment>
<evidence type="ECO:0000313" key="2">
    <source>
        <dbReference type="EMBL" id="HFC97582.1"/>
    </source>
</evidence>
<dbReference type="InterPro" id="IPR001173">
    <property type="entry name" value="Glyco_trans_2-like"/>
</dbReference>
<gene>
    <name evidence="2" type="ORF">ENJ40_03865</name>
</gene>
<accession>A0A7C3GSJ7</accession>
<reference evidence="2" key="1">
    <citation type="journal article" date="2020" name="mSystems">
        <title>Genome- and Community-Level Interaction Insights into Carbon Utilization and Element Cycling Functions of Hydrothermarchaeota in Hydrothermal Sediment.</title>
        <authorList>
            <person name="Zhou Z."/>
            <person name="Liu Y."/>
            <person name="Xu W."/>
            <person name="Pan J."/>
            <person name="Luo Z.H."/>
            <person name="Li M."/>
        </authorList>
    </citation>
    <scope>NUCLEOTIDE SEQUENCE [LARGE SCALE GENOMIC DNA]</scope>
    <source>
        <strain evidence="2">HyVt-483</strain>
    </source>
</reference>
<evidence type="ECO:0000259" key="1">
    <source>
        <dbReference type="Pfam" id="PF00535"/>
    </source>
</evidence>
<dbReference type="Proteomes" id="UP000886043">
    <property type="component" value="Unassembled WGS sequence"/>
</dbReference>
<dbReference type="AlphaFoldDB" id="A0A7C3GSJ7"/>
<dbReference type="SUPFAM" id="SSF53448">
    <property type="entry name" value="Nucleotide-diphospho-sugar transferases"/>
    <property type="match status" value="1"/>
</dbReference>
<dbReference type="PANTHER" id="PTHR43685">
    <property type="entry name" value="GLYCOSYLTRANSFERASE"/>
    <property type="match status" value="1"/>
</dbReference>